<name>A0A2X1BA97_9BACI</name>
<reference evidence="2 3" key="1">
    <citation type="submission" date="2018-06" db="EMBL/GenBank/DDBJ databases">
        <authorList>
            <consortium name="Pathogen Informatics"/>
            <person name="Doyle S."/>
        </authorList>
    </citation>
    <scope>NUCLEOTIDE SEQUENCE [LARGE SCALE GENOMIC DNA]</scope>
    <source>
        <strain evidence="2 3">NCTC7582</strain>
    </source>
</reference>
<dbReference type="Proteomes" id="UP000251431">
    <property type="component" value="Unassembled WGS sequence"/>
</dbReference>
<keyword evidence="1" id="KW-1133">Transmembrane helix</keyword>
<protein>
    <submittedName>
        <fullName evidence="2">Uncharacterized protein</fullName>
    </submittedName>
</protein>
<evidence type="ECO:0000313" key="2">
    <source>
        <dbReference type="EMBL" id="SPU38691.1"/>
    </source>
</evidence>
<dbReference type="EMBL" id="UAQE01000004">
    <property type="protein sequence ID" value="SPU38691.1"/>
    <property type="molecule type" value="Genomic_DNA"/>
</dbReference>
<keyword evidence="1" id="KW-0472">Membrane</keyword>
<feature type="transmembrane region" description="Helical" evidence="1">
    <location>
        <begin position="7"/>
        <end position="26"/>
    </location>
</feature>
<gene>
    <name evidence="2" type="ORF">NCTC7582_04656</name>
</gene>
<proteinExistence type="predicted"/>
<keyword evidence="1" id="KW-0812">Transmembrane</keyword>
<feature type="transmembrane region" description="Helical" evidence="1">
    <location>
        <begin position="38"/>
        <end position="62"/>
    </location>
</feature>
<dbReference type="RefSeq" id="WP_112118543.1">
    <property type="nucleotide sequence ID" value="NZ_UAQE01000004.1"/>
</dbReference>
<dbReference type="AlphaFoldDB" id="A0A2X1BA97"/>
<evidence type="ECO:0000256" key="1">
    <source>
        <dbReference type="SAM" id="Phobius"/>
    </source>
</evidence>
<evidence type="ECO:0000313" key="3">
    <source>
        <dbReference type="Proteomes" id="UP000251431"/>
    </source>
</evidence>
<sequence length="248" mass="28514">MSDKIKNIFIGIIFFVVLILGTSFVIDTILIDGLKVDNGLIGSIVGGIIGMAGVIVTTYFIIEANKKSVEDSLKKQDKQARDRDYIALILTKAEELNHEIIKSTQIYKKIMDNFRITKTHQILINTYEDRFSLKRKDDGIYDMAKRDLVENNLKLEKLRNELTVCLNTLIIKNIYIGILSDQINGYEHTVNRNIEIIINSLDSIGNLNELEETFRWHNKYYIKDSNKLLKDLNVFVVEKLSELRKGVS</sequence>
<organism evidence="2 3">
    <name type="scientific">Lysinibacillus capsici</name>
    <dbReference type="NCBI Taxonomy" id="2115968"/>
    <lineage>
        <taxon>Bacteria</taxon>
        <taxon>Bacillati</taxon>
        <taxon>Bacillota</taxon>
        <taxon>Bacilli</taxon>
        <taxon>Bacillales</taxon>
        <taxon>Bacillaceae</taxon>
        <taxon>Lysinibacillus</taxon>
    </lineage>
</organism>
<accession>A0A2X1BA97</accession>